<accession>A0A437AIK8</accession>
<proteinExistence type="predicted"/>
<gene>
    <name evidence="1" type="ORF">TUBRATIS_25950</name>
</gene>
<comment type="caution">
    <text evidence="1">The sequence shown here is derived from an EMBL/GenBank/DDBJ whole genome shotgun (WGS) entry which is preliminary data.</text>
</comment>
<evidence type="ECO:0000313" key="2">
    <source>
        <dbReference type="Proteomes" id="UP000282876"/>
    </source>
</evidence>
<reference evidence="1 2" key="1">
    <citation type="submission" date="2018-10" db="EMBL/GenBank/DDBJ databases">
        <title>Draft genome sequence of the microsporidian Tubulinosema ratisbonensis.</title>
        <authorList>
            <person name="Polonais V."/>
            <person name="Peyretaillade E."/>
            <person name="Niehus S."/>
            <person name="Wawrzyniak I."/>
            <person name="Franchet A."/>
            <person name="Gaspin C."/>
            <person name="Reichstadt M."/>
            <person name="Belser C."/>
            <person name="Labadie K."/>
            <person name="Delbac F."/>
            <person name="Ferrandon D."/>
        </authorList>
    </citation>
    <scope>NUCLEOTIDE SEQUENCE [LARGE SCALE GENOMIC DNA]</scope>
    <source>
        <strain evidence="1 2">Franzen</strain>
    </source>
</reference>
<name>A0A437AIK8_9MICR</name>
<dbReference type="EMBL" id="RCSS01000704">
    <property type="protein sequence ID" value="RVD90974.1"/>
    <property type="molecule type" value="Genomic_DNA"/>
</dbReference>
<dbReference type="AlphaFoldDB" id="A0A437AIK8"/>
<dbReference type="VEuPathDB" id="MicrosporidiaDB:TUBRATIS_25950"/>
<dbReference type="OrthoDB" id="2190731at2759"/>
<dbReference type="Proteomes" id="UP000282876">
    <property type="component" value="Unassembled WGS sequence"/>
</dbReference>
<keyword evidence="2" id="KW-1185">Reference proteome</keyword>
<evidence type="ECO:0000313" key="1">
    <source>
        <dbReference type="EMBL" id="RVD90974.1"/>
    </source>
</evidence>
<organism evidence="1 2">
    <name type="scientific">Tubulinosema ratisbonensis</name>
    <dbReference type="NCBI Taxonomy" id="291195"/>
    <lineage>
        <taxon>Eukaryota</taxon>
        <taxon>Fungi</taxon>
        <taxon>Fungi incertae sedis</taxon>
        <taxon>Microsporidia</taxon>
        <taxon>Tubulinosematoidea</taxon>
        <taxon>Tubulinosematidae</taxon>
        <taxon>Tubulinosema</taxon>
    </lineage>
</organism>
<protein>
    <submittedName>
        <fullName evidence="1">Uncharacterized protein</fullName>
    </submittedName>
</protein>
<sequence>MSDLSKKLQGLKFMQKAVKNKKNEDESITFSSVFCQKGFYSFEGPKKKKIN</sequence>